<evidence type="ECO:0000256" key="1">
    <source>
        <dbReference type="PROSITE-ProRule" id="PRU00047"/>
    </source>
</evidence>
<reference evidence="3" key="1">
    <citation type="journal article" date="2022" name="Int. J. Mol. Sci.">
        <title>Draft Genome of Tanacetum Coccineum: Genomic Comparison of Closely Related Tanacetum-Family Plants.</title>
        <authorList>
            <person name="Yamashiro T."/>
            <person name="Shiraishi A."/>
            <person name="Nakayama K."/>
            <person name="Satake H."/>
        </authorList>
    </citation>
    <scope>NUCLEOTIDE SEQUENCE</scope>
</reference>
<dbReference type="SUPFAM" id="SSF57756">
    <property type="entry name" value="Retrovirus zinc finger-like domains"/>
    <property type="match status" value="1"/>
</dbReference>
<dbReference type="Pfam" id="PF04827">
    <property type="entry name" value="Plant_tran"/>
    <property type="match status" value="1"/>
</dbReference>
<dbReference type="InterPro" id="IPR036875">
    <property type="entry name" value="Znf_CCHC_sf"/>
</dbReference>
<name>A0ABQ4XGE3_9ASTR</name>
<gene>
    <name evidence="3" type="ORF">Tco_0678711</name>
</gene>
<proteinExistence type="predicted"/>
<sequence>MRREQKLEFLQRQLKRENQEQIGSCMTKISEECKNLLKEKMKEVMDFNSSLNNPTDSNKYQYYRCFKCKELGHIIKFCPNDKKKYKKTRMEGIEAPKPTVMVTYPETTHFSTTSMIKDTDLTTWDEIWIFVASQDLWIWHAFFGVAGSNNDINVLYQSPIFNDLKTGRAPEIPFVANGVTYPSGYYLVDGIYPELAPLVKTIPEPADDDHKRILFKQKQESARKDVERAFGVLKKK</sequence>
<keyword evidence="4" id="KW-1185">Reference proteome</keyword>
<reference evidence="3" key="2">
    <citation type="submission" date="2022-01" db="EMBL/GenBank/DDBJ databases">
        <authorList>
            <person name="Yamashiro T."/>
            <person name="Shiraishi A."/>
            <person name="Satake H."/>
            <person name="Nakayama K."/>
        </authorList>
    </citation>
    <scope>NUCLEOTIDE SEQUENCE</scope>
</reference>
<dbReference type="EMBL" id="BQNB010009482">
    <property type="protein sequence ID" value="GJS64147.1"/>
    <property type="molecule type" value="Genomic_DNA"/>
</dbReference>
<dbReference type="SMART" id="SM00343">
    <property type="entry name" value="ZnF_C2HC"/>
    <property type="match status" value="1"/>
</dbReference>
<dbReference type="PROSITE" id="PS50158">
    <property type="entry name" value="ZF_CCHC"/>
    <property type="match status" value="1"/>
</dbReference>
<dbReference type="Proteomes" id="UP001151760">
    <property type="component" value="Unassembled WGS sequence"/>
</dbReference>
<organism evidence="3 4">
    <name type="scientific">Tanacetum coccineum</name>
    <dbReference type="NCBI Taxonomy" id="301880"/>
    <lineage>
        <taxon>Eukaryota</taxon>
        <taxon>Viridiplantae</taxon>
        <taxon>Streptophyta</taxon>
        <taxon>Embryophyta</taxon>
        <taxon>Tracheophyta</taxon>
        <taxon>Spermatophyta</taxon>
        <taxon>Magnoliopsida</taxon>
        <taxon>eudicotyledons</taxon>
        <taxon>Gunneridae</taxon>
        <taxon>Pentapetalae</taxon>
        <taxon>asterids</taxon>
        <taxon>campanulids</taxon>
        <taxon>Asterales</taxon>
        <taxon>Asteraceae</taxon>
        <taxon>Asteroideae</taxon>
        <taxon>Anthemideae</taxon>
        <taxon>Anthemidinae</taxon>
        <taxon>Tanacetum</taxon>
    </lineage>
</organism>
<keyword evidence="1" id="KW-0479">Metal-binding</keyword>
<dbReference type="PANTHER" id="PTHR47150">
    <property type="entry name" value="OS12G0169200 PROTEIN"/>
    <property type="match status" value="1"/>
</dbReference>
<feature type="domain" description="CCHC-type" evidence="2">
    <location>
        <begin position="64"/>
        <end position="80"/>
    </location>
</feature>
<evidence type="ECO:0000313" key="3">
    <source>
        <dbReference type="EMBL" id="GJS64147.1"/>
    </source>
</evidence>
<dbReference type="PANTHER" id="PTHR47150:SF6">
    <property type="entry name" value="OS01G0872900 PROTEIN"/>
    <property type="match status" value="1"/>
</dbReference>
<evidence type="ECO:0000313" key="4">
    <source>
        <dbReference type="Proteomes" id="UP001151760"/>
    </source>
</evidence>
<evidence type="ECO:0000259" key="2">
    <source>
        <dbReference type="PROSITE" id="PS50158"/>
    </source>
</evidence>
<accession>A0ABQ4XGE3</accession>
<comment type="caution">
    <text evidence="3">The sequence shown here is derived from an EMBL/GenBank/DDBJ whole genome shotgun (WGS) entry which is preliminary data.</text>
</comment>
<keyword evidence="1" id="KW-0862">Zinc</keyword>
<dbReference type="InterPro" id="IPR001878">
    <property type="entry name" value="Znf_CCHC"/>
</dbReference>
<protein>
    <submittedName>
        <fullName evidence="3">ALP1-like protein isoform X1</fullName>
    </submittedName>
</protein>
<dbReference type="Gene3D" id="4.10.60.10">
    <property type="entry name" value="Zinc finger, CCHC-type"/>
    <property type="match status" value="1"/>
</dbReference>
<keyword evidence="1" id="KW-0863">Zinc-finger</keyword>
<dbReference type="InterPro" id="IPR006912">
    <property type="entry name" value="Harbinger_derived_prot"/>
</dbReference>